<dbReference type="AlphaFoldDB" id="D2HKK8"/>
<reference evidence="2" key="1">
    <citation type="journal article" date="2010" name="Nature">
        <title>The sequence and de novo assembly of the giant panda genome.</title>
        <authorList>
            <person name="Li R."/>
            <person name="Fan W."/>
            <person name="Tian G."/>
            <person name="Zhu H."/>
            <person name="He L."/>
            <person name="Cai J."/>
            <person name="Huang Q."/>
            <person name="Cai Q."/>
            <person name="Li B."/>
            <person name="Bai Y."/>
            <person name="Zhang Z."/>
            <person name="Zhang Y."/>
            <person name="Wang W."/>
            <person name="Li J."/>
            <person name="Wei F."/>
            <person name="Li H."/>
            <person name="Jian M."/>
            <person name="Li J."/>
            <person name="Zhang Z."/>
            <person name="Nielsen R."/>
            <person name="Li D."/>
            <person name="Gu W."/>
            <person name="Yang Z."/>
            <person name="Xuan Z."/>
            <person name="Ryder O.A."/>
            <person name="Leung F.C."/>
            <person name="Zhou Y."/>
            <person name="Cao J."/>
            <person name="Sun X."/>
            <person name="Fu Y."/>
            <person name="Fang X."/>
            <person name="Guo X."/>
            <person name="Wang B."/>
            <person name="Hou R."/>
            <person name="Shen F."/>
            <person name="Mu B."/>
            <person name="Ni P."/>
            <person name="Lin R."/>
            <person name="Qian W."/>
            <person name="Wang G."/>
            <person name="Yu C."/>
            <person name="Nie W."/>
            <person name="Wang J."/>
            <person name="Wu Z."/>
            <person name="Liang H."/>
            <person name="Min J."/>
            <person name="Wu Q."/>
            <person name="Cheng S."/>
            <person name="Ruan J."/>
            <person name="Wang M."/>
            <person name="Shi Z."/>
            <person name="Wen M."/>
            <person name="Liu B."/>
            <person name="Ren X."/>
            <person name="Zheng H."/>
            <person name="Dong D."/>
            <person name="Cook K."/>
            <person name="Shan G."/>
            <person name="Zhang H."/>
            <person name="Kosiol C."/>
            <person name="Xie X."/>
            <person name="Lu Z."/>
            <person name="Zheng H."/>
            <person name="Li Y."/>
            <person name="Steiner C.C."/>
            <person name="Lam T.T."/>
            <person name="Lin S."/>
            <person name="Zhang Q."/>
            <person name="Li G."/>
            <person name="Tian J."/>
            <person name="Gong T."/>
            <person name="Liu H."/>
            <person name="Zhang D."/>
            <person name="Fang L."/>
            <person name="Ye C."/>
            <person name="Zhang J."/>
            <person name="Hu W."/>
            <person name="Xu A."/>
            <person name="Ren Y."/>
            <person name="Zhang G."/>
            <person name="Bruford M.W."/>
            <person name="Li Q."/>
            <person name="Ma L."/>
            <person name="Guo Y."/>
            <person name="An N."/>
            <person name="Hu Y."/>
            <person name="Zheng Y."/>
            <person name="Shi Y."/>
            <person name="Li Z."/>
            <person name="Liu Q."/>
            <person name="Chen Y."/>
            <person name="Zhao J."/>
            <person name="Qu N."/>
            <person name="Zhao S."/>
            <person name="Tian F."/>
            <person name="Wang X."/>
            <person name="Wang H."/>
            <person name="Xu L."/>
            <person name="Liu X."/>
            <person name="Vinar T."/>
            <person name="Wang Y."/>
            <person name="Lam T.W."/>
            <person name="Yiu S.M."/>
            <person name="Liu S."/>
            <person name="Zhang H."/>
            <person name="Li D."/>
            <person name="Huang Y."/>
            <person name="Wang X."/>
            <person name="Yang G."/>
            <person name="Jiang Z."/>
            <person name="Wang J."/>
            <person name="Qin N."/>
            <person name="Li L."/>
            <person name="Li J."/>
            <person name="Bolund L."/>
            <person name="Kristiansen K."/>
            <person name="Wong G.K."/>
            <person name="Olson M."/>
            <person name="Zhang X."/>
            <person name="Li S."/>
            <person name="Yang H."/>
            <person name="Wang J."/>
            <person name="Wang J."/>
        </authorList>
    </citation>
    <scope>NUCLEOTIDE SEQUENCE [LARGE SCALE GENOMIC DNA]</scope>
</reference>
<name>D2HKK8_AILME</name>
<feature type="compositionally biased region" description="Basic and acidic residues" evidence="1">
    <location>
        <begin position="32"/>
        <end position="42"/>
    </location>
</feature>
<feature type="region of interest" description="Disordered" evidence="1">
    <location>
        <begin position="348"/>
        <end position="396"/>
    </location>
</feature>
<feature type="region of interest" description="Disordered" evidence="1">
    <location>
        <begin position="68"/>
        <end position="103"/>
    </location>
</feature>
<evidence type="ECO:0000256" key="1">
    <source>
        <dbReference type="SAM" id="MobiDB-lite"/>
    </source>
</evidence>
<accession>D2HKK8</accession>
<feature type="compositionally biased region" description="Gly residues" evidence="1">
    <location>
        <begin position="375"/>
        <end position="384"/>
    </location>
</feature>
<proteinExistence type="predicted"/>
<feature type="region of interest" description="Disordered" evidence="1">
    <location>
        <begin position="20"/>
        <end position="49"/>
    </location>
</feature>
<dbReference type="EMBL" id="GL192962">
    <property type="protein sequence ID" value="EFB24520.1"/>
    <property type="molecule type" value="Genomic_DNA"/>
</dbReference>
<sequence length="604" mass="63474">MNYPAYSSKASKMLRILISGQGPGKASQDISSELRGDSEKGQGRVLGGEGGASGLLLAEALYSPQSHSYWDGVAPPPRSLSSRTAEARRDPRPPGVLALPQLPLSRPPQRAQQLLALQQPSHAGSEDPATEASFLCHGLCSSFPEWLPDEVMQLGAREEATGKRCWPGPSPAGTWLPVAFLPGLPRCCQNGDHGNQPGSGAPEDSRRKSVPYRLPMLSCLLSSDELLSCQVLLEKKQDPELTHFSPLTSLISLQSSRRGFNHEIHFPGLDMPIFPRGCSRDRVLGALVLTPAPANGHILSWLQGALWWAHWELVGTQRRNQAGGGPQDQGLPGDKDLQASSLAVIPGQPTVARPCGHAPVPPAHTPGTTWTQLNPGGGERGAGGEPPRPKRETSLMGQDRSITSFIHSFITSVGMLPSGGSSVFARGGLRLPSANVGCGALEVIFTKSLPPFCLSGPKSQGSPVPSSPAGRAQVTIIHPPPWIMHRNFRKWIFYVFLCFGVLYVKLGPAETPPSPMNGRYSRSAPSPGLVEGEQGAQAAAARLAGSGAARGAPGGAQPGHLGLVAGLRGLGDGPTDLRTPGSFPLSSVNGTAALAILNTMVASV</sequence>
<gene>
    <name evidence="2" type="ORF">PANDA_011928</name>
</gene>
<dbReference type="InParanoid" id="D2HKK8"/>
<feature type="region of interest" description="Disordered" evidence="1">
    <location>
        <begin position="513"/>
        <end position="534"/>
    </location>
</feature>
<protein>
    <submittedName>
        <fullName evidence="2">Uncharacterized protein</fullName>
    </submittedName>
</protein>
<organism evidence="2">
    <name type="scientific">Ailuropoda melanoleuca</name>
    <name type="common">Giant panda</name>
    <dbReference type="NCBI Taxonomy" id="9646"/>
    <lineage>
        <taxon>Eukaryota</taxon>
        <taxon>Metazoa</taxon>
        <taxon>Chordata</taxon>
        <taxon>Craniata</taxon>
        <taxon>Vertebrata</taxon>
        <taxon>Euteleostomi</taxon>
        <taxon>Mammalia</taxon>
        <taxon>Eutheria</taxon>
        <taxon>Laurasiatheria</taxon>
        <taxon>Carnivora</taxon>
        <taxon>Caniformia</taxon>
        <taxon>Ursidae</taxon>
        <taxon>Ailuropoda</taxon>
    </lineage>
</organism>
<evidence type="ECO:0000313" key="2">
    <source>
        <dbReference type="EMBL" id="EFB24520.1"/>
    </source>
</evidence>